<comment type="caution">
    <text evidence="1">The sequence shown here is derived from an EMBL/GenBank/DDBJ whole genome shotgun (WGS) entry which is preliminary data.</text>
</comment>
<organism evidence="1">
    <name type="scientific">Tanacetum cinerariifolium</name>
    <name type="common">Dalmatian daisy</name>
    <name type="synonym">Chrysanthemum cinerariifolium</name>
    <dbReference type="NCBI Taxonomy" id="118510"/>
    <lineage>
        <taxon>Eukaryota</taxon>
        <taxon>Viridiplantae</taxon>
        <taxon>Streptophyta</taxon>
        <taxon>Embryophyta</taxon>
        <taxon>Tracheophyta</taxon>
        <taxon>Spermatophyta</taxon>
        <taxon>Magnoliopsida</taxon>
        <taxon>eudicotyledons</taxon>
        <taxon>Gunneridae</taxon>
        <taxon>Pentapetalae</taxon>
        <taxon>asterids</taxon>
        <taxon>campanulids</taxon>
        <taxon>Asterales</taxon>
        <taxon>Asteraceae</taxon>
        <taxon>Asteroideae</taxon>
        <taxon>Anthemideae</taxon>
        <taxon>Anthemidinae</taxon>
        <taxon>Tanacetum</taxon>
    </lineage>
</organism>
<name>A0A6L2LAX4_TANCI</name>
<dbReference type="AlphaFoldDB" id="A0A6L2LAX4"/>
<proteinExistence type="predicted"/>
<protein>
    <submittedName>
        <fullName evidence="1">Zinc finger, CCHC-type</fullName>
    </submittedName>
</protein>
<evidence type="ECO:0000313" key="1">
    <source>
        <dbReference type="EMBL" id="GEU58918.1"/>
    </source>
</evidence>
<gene>
    <name evidence="1" type="ORF">Tci_030896</name>
</gene>
<sequence length="347" mass="39708">MMRWTNFNIEKFDGKTEFGLWQVRMKALLEQPGLATALEELHAATIMAYDNVIQKKILKVKGDGGEGLYVRGRSGQRDIEKGIIIRNLKLLYRYLVLGVIDGHVVTKKTLKGRKRLGEYQTGWKIKTGFNESEEYKKTSIGSGVGTCSVKVLQGVEFEVEPQKDHTFEWKAELEKDIYARSDVYVLSNGCRKSSDDKKQLLLCKAEIWVTKGLLNEANGNMLGLEIVRYRSRNTLKVSQSRFYNEKLVHTLLEGHSILSLKGGLSGECDVEKNDGFDHGLQTDVQVMWILTMPWEINHKKHTPYPRLDELKDHCMTLKNMSAWTSQGSAFDQFPIRRIHLYPYAIST</sequence>
<reference evidence="1" key="1">
    <citation type="journal article" date="2019" name="Sci. Rep.">
        <title>Draft genome of Tanacetum cinerariifolium, the natural source of mosquito coil.</title>
        <authorList>
            <person name="Yamashiro T."/>
            <person name="Shiraishi A."/>
            <person name="Satake H."/>
            <person name="Nakayama K."/>
        </authorList>
    </citation>
    <scope>NUCLEOTIDE SEQUENCE</scope>
</reference>
<dbReference type="EMBL" id="BKCJ010004083">
    <property type="protein sequence ID" value="GEU58918.1"/>
    <property type="molecule type" value="Genomic_DNA"/>
</dbReference>
<accession>A0A6L2LAX4</accession>